<feature type="repeat" description="TPR" evidence="1">
    <location>
        <begin position="34"/>
        <end position="67"/>
    </location>
</feature>
<reference evidence="3 4" key="1">
    <citation type="submission" date="2020-08" db="EMBL/GenBank/DDBJ databases">
        <title>Genome sequence of Sphingomonas sediminicola KACC 15039T.</title>
        <authorList>
            <person name="Hyun D.-W."/>
            <person name="Bae J.-W."/>
        </authorList>
    </citation>
    <scope>NUCLEOTIDE SEQUENCE [LARGE SCALE GENOMIC DNA]</scope>
    <source>
        <strain evidence="3 4">KACC 15039</strain>
    </source>
</reference>
<protein>
    <recommendedName>
        <fullName evidence="5">Tetratricopeptide repeat protein</fullName>
    </recommendedName>
</protein>
<sequence length="164" mass="17535">MRLLPPVLIAGIAAALVATAAVGQRPDDQLSPRSVELFRQGQTHLAAGRFVEADEAFETSLAVDPRNRAAYNALARVAQRQKLFGQSIRFTKKALLLEPNDRDAIAIQGEAMVELGAVARAKENLVKLQKLCPTGCTQLAELSATINRGPTVASAKPPEVPKSN</sequence>
<dbReference type="SUPFAM" id="SSF48452">
    <property type="entry name" value="TPR-like"/>
    <property type="match status" value="1"/>
</dbReference>
<evidence type="ECO:0008006" key="5">
    <source>
        <dbReference type="Google" id="ProtNLM"/>
    </source>
</evidence>
<dbReference type="Proteomes" id="UP000516105">
    <property type="component" value="Chromosome"/>
</dbReference>
<name>A0ABX6TC72_9SPHN</name>
<dbReference type="InterPro" id="IPR011990">
    <property type="entry name" value="TPR-like_helical_dom_sf"/>
</dbReference>
<dbReference type="PROSITE" id="PS50005">
    <property type="entry name" value="TPR"/>
    <property type="match status" value="1"/>
</dbReference>
<evidence type="ECO:0000256" key="1">
    <source>
        <dbReference type="PROSITE-ProRule" id="PRU00339"/>
    </source>
</evidence>
<dbReference type="RefSeq" id="WP_187709540.1">
    <property type="nucleotide sequence ID" value="NZ_CP060782.1"/>
</dbReference>
<evidence type="ECO:0000313" key="3">
    <source>
        <dbReference type="EMBL" id="QNP46587.1"/>
    </source>
</evidence>
<accession>A0ABX6TC72</accession>
<gene>
    <name evidence="3" type="ORF">H9L14_05535</name>
</gene>
<keyword evidence="1" id="KW-0802">TPR repeat</keyword>
<dbReference type="SMART" id="SM00028">
    <property type="entry name" value="TPR"/>
    <property type="match status" value="2"/>
</dbReference>
<organism evidence="3 4">
    <name type="scientific">Sphingomonas sediminicola</name>
    <dbReference type="NCBI Taxonomy" id="386874"/>
    <lineage>
        <taxon>Bacteria</taxon>
        <taxon>Pseudomonadati</taxon>
        <taxon>Pseudomonadota</taxon>
        <taxon>Alphaproteobacteria</taxon>
        <taxon>Sphingomonadales</taxon>
        <taxon>Sphingomonadaceae</taxon>
        <taxon>Sphingomonas</taxon>
    </lineage>
</organism>
<dbReference type="EMBL" id="CP060782">
    <property type="protein sequence ID" value="QNP46587.1"/>
    <property type="molecule type" value="Genomic_DNA"/>
</dbReference>
<evidence type="ECO:0000256" key="2">
    <source>
        <dbReference type="SAM" id="SignalP"/>
    </source>
</evidence>
<evidence type="ECO:0000313" key="4">
    <source>
        <dbReference type="Proteomes" id="UP000516105"/>
    </source>
</evidence>
<dbReference type="InterPro" id="IPR019734">
    <property type="entry name" value="TPR_rpt"/>
</dbReference>
<keyword evidence="2" id="KW-0732">Signal</keyword>
<proteinExistence type="predicted"/>
<dbReference type="Gene3D" id="1.25.40.10">
    <property type="entry name" value="Tetratricopeptide repeat domain"/>
    <property type="match status" value="1"/>
</dbReference>
<feature type="chain" id="PRO_5045894448" description="Tetratricopeptide repeat protein" evidence="2">
    <location>
        <begin position="21"/>
        <end position="164"/>
    </location>
</feature>
<feature type="signal peptide" evidence="2">
    <location>
        <begin position="1"/>
        <end position="20"/>
    </location>
</feature>
<keyword evidence="4" id="KW-1185">Reference proteome</keyword>